<evidence type="ECO:0000313" key="5">
    <source>
        <dbReference type="EMBL" id="ONK63279.1"/>
    </source>
</evidence>
<reference evidence="6" key="1">
    <citation type="journal article" date="2017" name="Nat. Commun.">
        <title>The asparagus genome sheds light on the origin and evolution of a young Y chromosome.</title>
        <authorList>
            <person name="Harkess A."/>
            <person name="Zhou J."/>
            <person name="Xu C."/>
            <person name="Bowers J.E."/>
            <person name="Van der Hulst R."/>
            <person name="Ayyampalayam S."/>
            <person name="Mercati F."/>
            <person name="Riccardi P."/>
            <person name="McKain M.R."/>
            <person name="Kakrana A."/>
            <person name="Tang H."/>
            <person name="Ray J."/>
            <person name="Groenendijk J."/>
            <person name="Arikit S."/>
            <person name="Mathioni S.M."/>
            <person name="Nakano M."/>
            <person name="Shan H."/>
            <person name="Telgmann-Rauber A."/>
            <person name="Kanno A."/>
            <person name="Yue Z."/>
            <person name="Chen H."/>
            <person name="Li W."/>
            <person name="Chen Y."/>
            <person name="Xu X."/>
            <person name="Zhang Y."/>
            <person name="Luo S."/>
            <person name="Chen H."/>
            <person name="Gao J."/>
            <person name="Mao Z."/>
            <person name="Pires J.C."/>
            <person name="Luo M."/>
            <person name="Kudrna D."/>
            <person name="Wing R.A."/>
            <person name="Meyers B.C."/>
            <person name="Yi K."/>
            <person name="Kong H."/>
            <person name="Lavrijsen P."/>
            <person name="Sunseri F."/>
            <person name="Falavigna A."/>
            <person name="Ye Y."/>
            <person name="Leebens-Mack J.H."/>
            <person name="Chen G."/>
        </authorList>
    </citation>
    <scope>NUCLEOTIDE SEQUENCE [LARGE SCALE GENOMIC DNA]</scope>
    <source>
        <strain evidence="6">cv. DH0086</strain>
    </source>
</reference>
<dbReference type="SUPFAM" id="SSF53720">
    <property type="entry name" value="ALDH-like"/>
    <property type="match status" value="1"/>
</dbReference>
<dbReference type="InterPro" id="IPR015590">
    <property type="entry name" value="Aldehyde_DH_dom"/>
</dbReference>
<dbReference type="GO" id="GO:0005739">
    <property type="term" value="C:mitochondrion"/>
    <property type="evidence" value="ECO:0007669"/>
    <property type="project" value="TreeGrafter"/>
</dbReference>
<dbReference type="GO" id="GO:0004491">
    <property type="term" value="F:methylmalonate-semialdehyde dehydrogenase (acylating, NAD) activity"/>
    <property type="evidence" value="ECO:0007669"/>
    <property type="project" value="InterPro"/>
</dbReference>
<comment type="similarity">
    <text evidence="1">Belongs to the aldehyde dehydrogenase family.</text>
</comment>
<evidence type="ECO:0000256" key="3">
    <source>
        <dbReference type="SAM" id="SignalP"/>
    </source>
</evidence>
<dbReference type="Proteomes" id="UP000243459">
    <property type="component" value="Chromosome 7"/>
</dbReference>
<dbReference type="Gramene" id="ONK63279">
    <property type="protein sequence ID" value="ONK63279"/>
    <property type="gene ID" value="A4U43_C07F13330"/>
</dbReference>
<dbReference type="PANTHER" id="PTHR43866">
    <property type="entry name" value="MALONATE-SEMIALDEHYDE DEHYDROGENASE"/>
    <property type="match status" value="1"/>
</dbReference>
<dbReference type="EMBL" id="CM007387">
    <property type="protein sequence ID" value="ONK63279.1"/>
    <property type="molecule type" value="Genomic_DNA"/>
</dbReference>
<feature type="domain" description="Aldehyde dehydrogenase" evidence="4">
    <location>
        <begin position="70"/>
        <end position="122"/>
    </location>
</feature>
<dbReference type="Gene3D" id="3.40.309.10">
    <property type="entry name" value="Aldehyde Dehydrogenase, Chain A, domain 2"/>
    <property type="match status" value="1"/>
</dbReference>
<dbReference type="Pfam" id="PF00171">
    <property type="entry name" value="Aldedh"/>
    <property type="match status" value="1"/>
</dbReference>
<dbReference type="GO" id="GO:0006574">
    <property type="term" value="P:L-valine catabolic process"/>
    <property type="evidence" value="ECO:0007669"/>
    <property type="project" value="TreeGrafter"/>
</dbReference>
<feature type="region of interest" description="Disordered" evidence="2">
    <location>
        <begin position="31"/>
        <end position="67"/>
    </location>
</feature>
<dbReference type="InterPro" id="IPR016161">
    <property type="entry name" value="Ald_DH/histidinol_DH"/>
</dbReference>
<name>A0A5P1EEM1_ASPOF</name>
<keyword evidence="3" id="KW-0732">Signal</keyword>
<evidence type="ECO:0000313" key="6">
    <source>
        <dbReference type="Proteomes" id="UP000243459"/>
    </source>
</evidence>
<gene>
    <name evidence="5" type="ORF">A4U43_C07F13330</name>
</gene>
<feature type="compositionally biased region" description="Basic and acidic residues" evidence="2">
    <location>
        <begin position="31"/>
        <end position="46"/>
    </location>
</feature>
<protein>
    <recommendedName>
        <fullName evidence="4">Aldehyde dehydrogenase domain-containing protein</fullName>
    </recommendedName>
</protein>
<keyword evidence="6" id="KW-1185">Reference proteome</keyword>
<proteinExistence type="inferred from homology"/>
<evidence type="ECO:0000256" key="1">
    <source>
        <dbReference type="ARBA" id="ARBA00009986"/>
    </source>
</evidence>
<dbReference type="GO" id="GO:0006210">
    <property type="term" value="P:thymine catabolic process"/>
    <property type="evidence" value="ECO:0007669"/>
    <property type="project" value="TreeGrafter"/>
</dbReference>
<dbReference type="InterPro" id="IPR010061">
    <property type="entry name" value="MeMal-semiAld_DH"/>
</dbReference>
<organism evidence="5 6">
    <name type="scientific">Asparagus officinalis</name>
    <name type="common">Garden asparagus</name>
    <dbReference type="NCBI Taxonomy" id="4686"/>
    <lineage>
        <taxon>Eukaryota</taxon>
        <taxon>Viridiplantae</taxon>
        <taxon>Streptophyta</taxon>
        <taxon>Embryophyta</taxon>
        <taxon>Tracheophyta</taxon>
        <taxon>Spermatophyta</taxon>
        <taxon>Magnoliopsida</taxon>
        <taxon>Liliopsida</taxon>
        <taxon>Asparagales</taxon>
        <taxon>Asparagaceae</taxon>
        <taxon>Asparagoideae</taxon>
        <taxon>Asparagus</taxon>
    </lineage>
</organism>
<dbReference type="AlphaFoldDB" id="A0A5P1EEM1"/>
<sequence length="272" mass="29797">MKINPTNIHWVIFSISLKLFIPSLRVEDGVPRKNNYRDRHDSEGISKECASLGNDPHASGSSELPCGREEELTKRASALKVNAGVEPGTDLGPVISKQAKDRICSLIQSGIESGARIVLDGRNIVMGGSSALPYPVLKQREAEQKHGRKPDPIEMFYIVHKWRDENKSWIDDASEELAVKISRELTSLVETHGEETSELMQQAYVAASSFAISFPTTLTFPAHSDIVPISSISASSTVSVYIIFAVLLPPSIPATFVPPSANPTWRVYSNAQ</sequence>
<evidence type="ECO:0000256" key="2">
    <source>
        <dbReference type="SAM" id="MobiDB-lite"/>
    </source>
</evidence>
<feature type="chain" id="PRO_5024465968" description="Aldehyde dehydrogenase domain-containing protein" evidence="3">
    <location>
        <begin position="26"/>
        <end position="272"/>
    </location>
</feature>
<dbReference type="PANTHER" id="PTHR43866:SF3">
    <property type="entry name" value="METHYLMALONATE-SEMIALDEHYDE DEHYDROGENASE [ACYLATING], MITOCHONDRIAL"/>
    <property type="match status" value="1"/>
</dbReference>
<dbReference type="InterPro" id="IPR016163">
    <property type="entry name" value="Ald_DH_C"/>
</dbReference>
<evidence type="ECO:0000259" key="4">
    <source>
        <dbReference type="Pfam" id="PF00171"/>
    </source>
</evidence>
<feature type="signal peptide" evidence="3">
    <location>
        <begin position="1"/>
        <end position="25"/>
    </location>
</feature>
<accession>A0A5P1EEM1</accession>